<name>A0A2Z6S7R5_9GLOM</name>
<feature type="region of interest" description="Disordered" evidence="1">
    <location>
        <begin position="269"/>
        <end position="291"/>
    </location>
</feature>
<proteinExistence type="predicted"/>
<reference evidence="3" key="2">
    <citation type="submission" date="2019-10" db="EMBL/GenBank/DDBJ databases">
        <title>Conservation and host-specific expression of non-tandemly repeated heterogenous ribosome RNA gene in arbuscular mycorrhizal fungi.</title>
        <authorList>
            <person name="Maeda T."/>
            <person name="Kobayashi Y."/>
            <person name="Nakagawa T."/>
            <person name="Ezawa T."/>
            <person name="Yamaguchi K."/>
            <person name="Bino T."/>
            <person name="Nishimoto Y."/>
            <person name="Shigenobu S."/>
            <person name="Kawaguchi M."/>
        </authorList>
    </citation>
    <scope>NUCLEOTIDE SEQUENCE</scope>
    <source>
        <strain evidence="3">HR1</strain>
    </source>
</reference>
<evidence type="ECO:0000256" key="1">
    <source>
        <dbReference type="SAM" id="MobiDB-lite"/>
    </source>
</evidence>
<keyword evidence="3" id="KW-0378">Hydrolase</keyword>
<dbReference type="EMBL" id="BLAL01000053">
    <property type="protein sequence ID" value="GES80755.1"/>
    <property type="molecule type" value="Genomic_DNA"/>
</dbReference>
<gene>
    <name evidence="3" type="ORF">RCL2_000801400</name>
    <name evidence="2" type="ORF">RclHR1_09850010</name>
</gene>
<dbReference type="Proteomes" id="UP000615446">
    <property type="component" value="Unassembled WGS sequence"/>
</dbReference>
<organism evidence="2 4">
    <name type="scientific">Rhizophagus clarus</name>
    <dbReference type="NCBI Taxonomy" id="94130"/>
    <lineage>
        <taxon>Eukaryota</taxon>
        <taxon>Fungi</taxon>
        <taxon>Fungi incertae sedis</taxon>
        <taxon>Mucoromycota</taxon>
        <taxon>Glomeromycotina</taxon>
        <taxon>Glomeromycetes</taxon>
        <taxon>Glomerales</taxon>
        <taxon>Glomeraceae</taxon>
        <taxon>Rhizophagus</taxon>
    </lineage>
</organism>
<dbReference type="AlphaFoldDB" id="A0A2Z6S7R5"/>
<dbReference type="EMBL" id="BEXD01004409">
    <property type="protein sequence ID" value="GBC10721.1"/>
    <property type="molecule type" value="Genomic_DNA"/>
</dbReference>
<sequence length="330" mass="37500">MILNGFSFEVLVDEMPLVEYAMSDSVANITTGKSYALQGNIHQQPIFSDLNNYIIAEPGKKFKLKFFSTKASSKTPMMAETLIDGQFDKTYRGLKSRTVQFQDSFFNATRDKKLEFIFSNSIYDESSSTPNNTFNSRGGIGAISIYFYKGRSVIRQNVNIPSFDIQQAKVKESKKTFGIQCTTDFVPRNVRNHICYYDMVKESNDPIAVLHLHYRPASWFAMRGIQVQNQPSFPNFSFSSGVIGNQINNLPQSNNNDGINPNNTIKNEIKNENDHNNKVKKENNRNNKRPLDEINGIKTEIEVIDLTNDDAESSGTVEKRARVIDWLSKI</sequence>
<dbReference type="Proteomes" id="UP000247702">
    <property type="component" value="Unassembled WGS sequence"/>
</dbReference>
<dbReference type="OrthoDB" id="2324829at2759"/>
<protein>
    <submittedName>
        <fullName evidence="3">Glycoside hydrolase family 20 protein</fullName>
    </submittedName>
</protein>
<accession>A0A2Z6S7R5</accession>
<dbReference type="GO" id="GO:0016787">
    <property type="term" value="F:hydrolase activity"/>
    <property type="evidence" value="ECO:0007669"/>
    <property type="project" value="UniProtKB-KW"/>
</dbReference>
<evidence type="ECO:0000313" key="4">
    <source>
        <dbReference type="Proteomes" id="UP000247702"/>
    </source>
</evidence>
<reference evidence="2 4" key="1">
    <citation type="submission" date="2017-11" db="EMBL/GenBank/DDBJ databases">
        <title>The genome of Rhizophagus clarus HR1 reveals common genetic basis of auxotrophy among arbuscular mycorrhizal fungi.</title>
        <authorList>
            <person name="Kobayashi Y."/>
        </authorList>
    </citation>
    <scope>NUCLEOTIDE SEQUENCE [LARGE SCALE GENOMIC DNA]</scope>
    <source>
        <strain evidence="2 4">HR1</strain>
    </source>
</reference>
<evidence type="ECO:0000313" key="3">
    <source>
        <dbReference type="EMBL" id="GES80755.1"/>
    </source>
</evidence>
<keyword evidence="4" id="KW-1185">Reference proteome</keyword>
<evidence type="ECO:0000313" key="2">
    <source>
        <dbReference type="EMBL" id="GBC10721.1"/>
    </source>
</evidence>
<comment type="caution">
    <text evidence="2">The sequence shown here is derived from an EMBL/GenBank/DDBJ whole genome shotgun (WGS) entry which is preliminary data.</text>
</comment>